<evidence type="ECO:0000256" key="2">
    <source>
        <dbReference type="ARBA" id="ARBA00022692"/>
    </source>
</evidence>
<feature type="transmembrane region" description="Helical" evidence="5">
    <location>
        <begin position="393"/>
        <end position="413"/>
    </location>
</feature>
<evidence type="ECO:0000259" key="6">
    <source>
        <dbReference type="Pfam" id="PF04932"/>
    </source>
</evidence>
<keyword evidence="2 5" id="KW-0812">Transmembrane</keyword>
<feature type="domain" description="O-antigen ligase-related" evidence="6">
    <location>
        <begin position="240"/>
        <end position="409"/>
    </location>
</feature>
<evidence type="ECO:0000256" key="4">
    <source>
        <dbReference type="ARBA" id="ARBA00023136"/>
    </source>
</evidence>
<dbReference type="EMBL" id="PJNH01000002">
    <property type="protein sequence ID" value="PKR77789.1"/>
    <property type="molecule type" value="Genomic_DNA"/>
</dbReference>
<accession>A0A2I0QU01</accession>
<organism evidence="7 8">
    <name type="scientific">Halalkalibacillus sediminis</name>
    <dbReference type="NCBI Taxonomy" id="2018042"/>
    <lineage>
        <taxon>Bacteria</taxon>
        <taxon>Bacillati</taxon>
        <taxon>Bacillota</taxon>
        <taxon>Bacilli</taxon>
        <taxon>Bacillales</taxon>
        <taxon>Bacillaceae</taxon>
        <taxon>Halalkalibacillus</taxon>
    </lineage>
</organism>
<keyword evidence="4 5" id="KW-0472">Membrane</keyword>
<sequence length="473" mass="54558">MRFSVVILSIYTLLLIINFFYSDPLISFLFILFVTTMNFYFLKTNIVFLFLYFPMRPLIVELNPTLLWLGDLIIILSSLIMIWKNKSRFTKILLELKPFFYFGGVFLLGAIIALINEVRPVAVVTQLRSLGLLLLMVFLFLTIKWERIEQMYLLVTSIIVGMILSLHGIIEKTFHRTMLVPNAWTNWKLSDVNTDRVYGMVGNPNVLAMYLLFIFFLTFAFEHYATKPNKVLLYISRTVILGTALLTYSRGAFLAYLLGLIVYIIVSKNWKFLVRVLLVGVISIVMIYYPTNMIADQSASTDSKEEVSYEPEHSPNNKSFLERIRSAIDEETISDSTEWGRIYIILKGIEIFKDHPLTGVGLATFGDAATLKYSSPIYEKYGIPEKVYADNQYIYLLVSTGVIGYFLLIWFIVSLTKKLILTLPRLYVNVFISSTIVLLISSLFYNTLEDKTFMIFYYSLLGFLIQLGADHDW</sequence>
<reference evidence="7 8" key="1">
    <citation type="submission" date="2017-06" db="EMBL/GenBank/DDBJ databases">
        <title>the draft geome sequence of Illustriluteabacillus marina B3227.</title>
        <authorList>
            <person name="He R.-H."/>
            <person name="Du Z.-J."/>
        </authorList>
    </citation>
    <scope>NUCLEOTIDE SEQUENCE [LARGE SCALE GENOMIC DNA]</scope>
    <source>
        <strain evidence="7 8">B3227</strain>
    </source>
</reference>
<dbReference type="AlphaFoldDB" id="A0A2I0QU01"/>
<dbReference type="InterPro" id="IPR051533">
    <property type="entry name" value="WaaL-like"/>
</dbReference>
<evidence type="ECO:0000256" key="1">
    <source>
        <dbReference type="ARBA" id="ARBA00004141"/>
    </source>
</evidence>
<comment type="caution">
    <text evidence="7">The sequence shown here is derived from an EMBL/GenBank/DDBJ whole genome shotgun (WGS) entry which is preliminary data.</text>
</comment>
<evidence type="ECO:0000256" key="3">
    <source>
        <dbReference type="ARBA" id="ARBA00022989"/>
    </source>
</evidence>
<feature type="transmembrane region" description="Helical" evidence="5">
    <location>
        <begin position="65"/>
        <end position="84"/>
    </location>
</feature>
<name>A0A2I0QU01_9BACI</name>
<feature type="transmembrane region" description="Helical" evidence="5">
    <location>
        <begin position="96"/>
        <end position="115"/>
    </location>
</feature>
<evidence type="ECO:0000313" key="7">
    <source>
        <dbReference type="EMBL" id="PKR77789.1"/>
    </source>
</evidence>
<feature type="transmembrane region" description="Helical" evidence="5">
    <location>
        <begin position="425"/>
        <end position="445"/>
    </location>
</feature>
<feature type="transmembrane region" description="Helical" evidence="5">
    <location>
        <begin position="6"/>
        <end position="21"/>
    </location>
</feature>
<protein>
    <recommendedName>
        <fullName evidence="6">O-antigen ligase-related domain-containing protein</fullName>
    </recommendedName>
</protein>
<proteinExistence type="predicted"/>
<dbReference type="Proteomes" id="UP000243524">
    <property type="component" value="Unassembled WGS sequence"/>
</dbReference>
<dbReference type="Pfam" id="PF04932">
    <property type="entry name" value="Wzy_C"/>
    <property type="match status" value="1"/>
</dbReference>
<dbReference type="PANTHER" id="PTHR37422">
    <property type="entry name" value="TEICHURONIC ACID BIOSYNTHESIS PROTEIN TUAE"/>
    <property type="match status" value="1"/>
</dbReference>
<dbReference type="PANTHER" id="PTHR37422:SF13">
    <property type="entry name" value="LIPOPOLYSACCHARIDE BIOSYNTHESIS PROTEIN PA4999-RELATED"/>
    <property type="match status" value="1"/>
</dbReference>
<feature type="transmembrane region" description="Helical" evidence="5">
    <location>
        <begin position="207"/>
        <end position="226"/>
    </location>
</feature>
<comment type="subcellular location">
    <subcellularLocation>
        <location evidence="1">Membrane</location>
        <topology evidence="1">Multi-pass membrane protein</topology>
    </subcellularLocation>
</comment>
<dbReference type="GO" id="GO:0016020">
    <property type="term" value="C:membrane"/>
    <property type="evidence" value="ECO:0007669"/>
    <property type="project" value="UniProtKB-SubCell"/>
</dbReference>
<feature type="transmembrane region" description="Helical" evidence="5">
    <location>
        <begin position="452"/>
        <end position="469"/>
    </location>
</feature>
<feature type="transmembrane region" description="Helical" evidence="5">
    <location>
        <begin position="238"/>
        <end position="266"/>
    </location>
</feature>
<keyword evidence="3 5" id="KW-1133">Transmembrane helix</keyword>
<feature type="transmembrane region" description="Helical" evidence="5">
    <location>
        <begin position="152"/>
        <end position="170"/>
    </location>
</feature>
<evidence type="ECO:0000256" key="5">
    <source>
        <dbReference type="SAM" id="Phobius"/>
    </source>
</evidence>
<gene>
    <name evidence="7" type="ORF">CEY16_07610</name>
</gene>
<evidence type="ECO:0000313" key="8">
    <source>
        <dbReference type="Proteomes" id="UP000243524"/>
    </source>
</evidence>
<feature type="transmembrane region" description="Helical" evidence="5">
    <location>
        <begin position="272"/>
        <end position="289"/>
    </location>
</feature>
<keyword evidence="8" id="KW-1185">Reference proteome</keyword>
<feature type="transmembrane region" description="Helical" evidence="5">
    <location>
        <begin position="127"/>
        <end position="145"/>
    </location>
</feature>
<feature type="transmembrane region" description="Helical" evidence="5">
    <location>
        <begin position="28"/>
        <end position="53"/>
    </location>
</feature>
<dbReference type="InterPro" id="IPR007016">
    <property type="entry name" value="O-antigen_ligase-rel_domated"/>
</dbReference>